<protein>
    <recommendedName>
        <fullName evidence="6">HpcH/HpaI aldolase/citrate lyase domain-containing protein</fullName>
    </recommendedName>
</protein>
<feature type="binding site" evidence="5">
    <location>
        <position position="127"/>
    </location>
    <ligand>
        <name>Mg(2+)</name>
        <dbReference type="ChEBI" id="CHEBI:18420"/>
    </ligand>
</feature>
<gene>
    <name evidence="7" type="ORF">Ae201684_009622</name>
</gene>
<keyword evidence="8" id="KW-1185">Reference proteome</keyword>
<evidence type="ECO:0000256" key="1">
    <source>
        <dbReference type="ARBA" id="ARBA00001946"/>
    </source>
</evidence>
<dbReference type="InterPro" id="IPR011206">
    <property type="entry name" value="Citrate_lyase_beta/mcl1/mcl2"/>
</dbReference>
<dbReference type="EMBL" id="VJMJ01000122">
    <property type="protein sequence ID" value="KAF0733373.1"/>
    <property type="molecule type" value="Genomic_DNA"/>
</dbReference>
<dbReference type="VEuPathDB" id="FungiDB:AeMF1_009096"/>
<keyword evidence="2 5" id="KW-0479">Metal-binding</keyword>
<evidence type="ECO:0000313" key="7">
    <source>
        <dbReference type="EMBL" id="KAF0733373.1"/>
    </source>
</evidence>
<dbReference type="GO" id="GO:0006107">
    <property type="term" value="P:oxaloacetate metabolic process"/>
    <property type="evidence" value="ECO:0007669"/>
    <property type="project" value="TreeGrafter"/>
</dbReference>
<name>A0A6G0X0N8_9STRA</name>
<feature type="domain" description="HpcH/HpaI aldolase/citrate lyase" evidence="6">
    <location>
        <begin position="8"/>
        <end position="223"/>
    </location>
</feature>
<sequence length="290" mass="31157">MLQRRLARSVLYLPGINQRALDKLHGLDCDAAILDLEDAVSPLKKVEARAMVCEAARKGYGPRKEIAIRINALDTMWGNDDLTHVVDSGAHAIVVPKVDSAEALLEVAAKMDDLGAPKDMALWAMIETPLGVLNVQSIARSGHPRVACLVAGTSDLAKELQCTVTPCRHALVPSLAQIVLAARAYNLTCLDGVHLDLDNAADFALQLKQGKEMGFHGKTLIHPKTIDATNAMFSPSSEEIEHAHAIIQAFDAAIAAGDGMAVYNGKLIESLHVELARATIAIAEQIQDRK</sequence>
<comment type="caution">
    <text evidence="7">The sequence shown here is derived from an EMBL/GenBank/DDBJ whole genome shotgun (WGS) entry which is preliminary data.</text>
</comment>
<dbReference type="GO" id="GO:0000287">
    <property type="term" value="F:magnesium ion binding"/>
    <property type="evidence" value="ECO:0007669"/>
    <property type="project" value="TreeGrafter"/>
</dbReference>
<feature type="binding site" evidence="5">
    <location>
        <position position="155"/>
    </location>
    <ligand>
        <name>Mg(2+)</name>
        <dbReference type="ChEBI" id="CHEBI:18420"/>
    </ligand>
</feature>
<feature type="binding site" evidence="4">
    <location>
        <position position="69"/>
    </location>
    <ligand>
        <name>substrate</name>
    </ligand>
</feature>
<dbReference type="Pfam" id="PF03328">
    <property type="entry name" value="HpcH_HpaI"/>
    <property type="match status" value="1"/>
</dbReference>
<evidence type="ECO:0000313" key="8">
    <source>
        <dbReference type="Proteomes" id="UP000481153"/>
    </source>
</evidence>
<comment type="cofactor">
    <cofactor evidence="1">
        <name>Mg(2+)</name>
        <dbReference type="ChEBI" id="CHEBI:18420"/>
    </cofactor>
</comment>
<reference evidence="7 8" key="1">
    <citation type="submission" date="2019-07" db="EMBL/GenBank/DDBJ databases">
        <title>Genomics analysis of Aphanomyces spp. identifies a new class of oomycete effector associated with host adaptation.</title>
        <authorList>
            <person name="Gaulin E."/>
        </authorList>
    </citation>
    <scope>NUCLEOTIDE SEQUENCE [LARGE SCALE GENOMIC DNA]</scope>
    <source>
        <strain evidence="7 8">ATCC 201684</strain>
    </source>
</reference>
<dbReference type="InterPro" id="IPR015813">
    <property type="entry name" value="Pyrv/PenolPyrv_kinase-like_dom"/>
</dbReference>
<evidence type="ECO:0000259" key="6">
    <source>
        <dbReference type="Pfam" id="PF03328"/>
    </source>
</evidence>
<evidence type="ECO:0000256" key="3">
    <source>
        <dbReference type="ARBA" id="ARBA00022842"/>
    </source>
</evidence>
<evidence type="ECO:0000256" key="4">
    <source>
        <dbReference type="PIRSR" id="PIRSR015582-1"/>
    </source>
</evidence>
<feature type="binding site" evidence="4">
    <location>
        <position position="127"/>
    </location>
    <ligand>
        <name>substrate</name>
    </ligand>
</feature>
<dbReference type="Gene3D" id="3.20.20.60">
    <property type="entry name" value="Phosphoenolpyruvate-binding domains"/>
    <property type="match status" value="1"/>
</dbReference>
<dbReference type="InterPro" id="IPR040442">
    <property type="entry name" value="Pyrv_kinase-like_dom_sf"/>
</dbReference>
<dbReference type="InterPro" id="IPR005000">
    <property type="entry name" value="Aldolase/citrate-lyase_domain"/>
</dbReference>
<dbReference type="GO" id="GO:0003824">
    <property type="term" value="F:catalytic activity"/>
    <property type="evidence" value="ECO:0007669"/>
    <property type="project" value="InterPro"/>
</dbReference>
<proteinExistence type="predicted"/>
<dbReference type="PANTHER" id="PTHR32308">
    <property type="entry name" value="LYASE BETA SUBUNIT, PUTATIVE (AFU_ORTHOLOGUE AFUA_4G13030)-RELATED"/>
    <property type="match status" value="1"/>
</dbReference>
<dbReference type="PIRSF" id="PIRSF015582">
    <property type="entry name" value="Cit_lyase_B"/>
    <property type="match status" value="1"/>
</dbReference>
<evidence type="ECO:0000256" key="5">
    <source>
        <dbReference type="PIRSR" id="PIRSR015582-2"/>
    </source>
</evidence>
<dbReference type="SUPFAM" id="SSF51621">
    <property type="entry name" value="Phosphoenolpyruvate/pyruvate domain"/>
    <property type="match status" value="1"/>
</dbReference>
<dbReference type="AlphaFoldDB" id="A0A6G0X0N8"/>
<organism evidence="7 8">
    <name type="scientific">Aphanomyces euteiches</name>
    <dbReference type="NCBI Taxonomy" id="100861"/>
    <lineage>
        <taxon>Eukaryota</taxon>
        <taxon>Sar</taxon>
        <taxon>Stramenopiles</taxon>
        <taxon>Oomycota</taxon>
        <taxon>Saprolegniomycetes</taxon>
        <taxon>Saprolegniales</taxon>
        <taxon>Verrucalvaceae</taxon>
        <taxon>Aphanomyces</taxon>
    </lineage>
</organism>
<keyword evidence="3 5" id="KW-0460">Magnesium</keyword>
<accession>A0A6G0X0N8</accession>
<dbReference type="PANTHER" id="PTHR32308:SF10">
    <property type="entry name" value="CITRATE LYASE SUBUNIT BETA"/>
    <property type="match status" value="1"/>
</dbReference>
<dbReference type="Proteomes" id="UP000481153">
    <property type="component" value="Unassembled WGS sequence"/>
</dbReference>
<evidence type="ECO:0000256" key="2">
    <source>
        <dbReference type="ARBA" id="ARBA00022723"/>
    </source>
</evidence>